<accession>A0A1L8DNC6</accession>
<dbReference type="PANTHER" id="PTHR43861">
    <property type="entry name" value="TRANS-ACONITATE 2-METHYLTRANSFERASE-RELATED"/>
    <property type="match status" value="1"/>
</dbReference>
<evidence type="ECO:0000313" key="2">
    <source>
        <dbReference type="EMBL" id="JAV07840.1"/>
    </source>
</evidence>
<dbReference type="PANTHER" id="PTHR43861:SF1">
    <property type="entry name" value="TRANS-ACONITATE 2-METHYLTRANSFERASE"/>
    <property type="match status" value="1"/>
</dbReference>
<dbReference type="AlphaFoldDB" id="A0A1L8DNC6"/>
<organism evidence="2">
    <name type="scientific">Nyssomyia neivai</name>
    <dbReference type="NCBI Taxonomy" id="330878"/>
    <lineage>
        <taxon>Eukaryota</taxon>
        <taxon>Metazoa</taxon>
        <taxon>Ecdysozoa</taxon>
        <taxon>Arthropoda</taxon>
        <taxon>Hexapoda</taxon>
        <taxon>Insecta</taxon>
        <taxon>Pterygota</taxon>
        <taxon>Neoptera</taxon>
        <taxon>Endopterygota</taxon>
        <taxon>Diptera</taxon>
        <taxon>Nematocera</taxon>
        <taxon>Psychodoidea</taxon>
        <taxon>Psychodidae</taxon>
        <taxon>Nyssomyia</taxon>
    </lineage>
</organism>
<protein>
    <submittedName>
        <fullName evidence="2">Putative juvenile hormone acid methyl transferase</fullName>
    </submittedName>
</protein>
<dbReference type="Pfam" id="PF08242">
    <property type="entry name" value="Methyltransf_12"/>
    <property type="match status" value="1"/>
</dbReference>
<dbReference type="GO" id="GO:0016740">
    <property type="term" value="F:transferase activity"/>
    <property type="evidence" value="ECO:0007669"/>
    <property type="project" value="UniProtKB-KW"/>
</dbReference>
<evidence type="ECO:0000259" key="1">
    <source>
        <dbReference type="Pfam" id="PF08242"/>
    </source>
</evidence>
<reference evidence="2" key="1">
    <citation type="submission" date="2016-12" db="EMBL/GenBank/DDBJ databases">
        <title>An insight into the sialome and mialome of the sand fly, Nyssomyia neivai.</title>
        <authorList>
            <person name="Sebastian V."/>
            <person name="Goulart T.M."/>
            <person name="Oliveira W."/>
            <person name="Calvo E."/>
            <person name="Oliveira L.F."/>
            <person name="Pinto M.C."/>
            <person name="Rosselino A.M."/>
            <person name="Ribeiro J.M."/>
        </authorList>
    </citation>
    <scope>NUCLEOTIDE SEQUENCE</scope>
</reference>
<sequence>MSFEKAKEYKAGNQFIIKITKLLMDKFSVWINWRQDGQDSFLDIGSGPGNTVREVIFPHLPVNFSRLVVSDISPQMVKLQKEEFADNNRISCEVLDIVSDFGENVRKILGTFDHITSFYCLMWIKDQQKVMNNIYSLLKPGGDCLLVIVADTPVLDTLISVCEKPKWKEYFIGWEDFYIFPYNKLNEAKDKGLEFMNKAGFVEMKAELVDNMIQFTNDVEKENFLRSMPNKFSKKVSAKDVEEIFQERLEVFDKFNLGDYRDNSGRINKPLTSLILYGRKN</sequence>
<dbReference type="CDD" id="cd02440">
    <property type="entry name" value="AdoMet_MTases"/>
    <property type="match status" value="1"/>
</dbReference>
<name>A0A1L8DNC6_9DIPT</name>
<dbReference type="SUPFAM" id="SSF53335">
    <property type="entry name" value="S-adenosyl-L-methionine-dependent methyltransferases"/>
    <property type="match status" value="1"/>
</dbReference>
<dbReference type="InterPro" id="IPR029063">
    <property type="entry name" value="SAM-dependent_MTases_sf"/>
</dbReference>
<feature type="domain" description="Methyltransferase type 12" evidence="1">
    <location>
        <begin position="42"/>
        <end position="143"/>
    </location>
</feature>
<proteinExistence type="predicted"/>
<dbReference type="Gene3D" id="3.40.50.150">
    <property type="entry name" value="Vaccinia Virus protein VP39"/>
    <property type="match status" value="1"/>
</dbReference>
<dbReference type="InterPro" id="IPR013217">
    <property type="entry name" value="Methyltransf_12"/>
</dbReference>
<dbReference type="EMBL" id="GFDF01006244">
    <property type="protein sequence ID" value="JAV07840.1"/>
    <property type="molecule type" value="Transcribed_RNA"/>
</dbReference>
<keyword evidence="2" id="KW-0808">Transferase</keyword>